<feature type="compositionally biased region" description="Basic and acidic residues" evidence="1">
    <location>
        <begin position="48"/>
        <end position="63"/>
    </location>
</feature>
<dbReference type="EMBL" id="JARBJD010000003">
    <property type="protein sequence ID" value="KAK2964303.1"/>
    <property type="molecule type" value="Genomic_DNA"/>
</dbReference>
<gene>
    <name evidence="2" type="ORF">BLNAU_834</name>
</gene>
<sequence length="410" mass="45512">MEMTTKERKTYRTQDNERHSLIKRLLSVPLTHRHLTFRCGIPSSSHRRPPERDQRRGRQDGQLRRSPKSHMSVNTHPPLAANTPAEDLLSPEWESDNDNTDSIAFGDDTIFTPPHLRRRSRCGCCLIQPAPSMEPATSTTLSPESTTSSDCPIIKLVKPNSSLDASALKADISCGALSGIINSDYLRSILIVYPQAKPLIVALKVFLLHLQLKRNFHPKAVPPLVQFYVCNMSLPHDFPSSIQLTPASVSSTFNIQTSLDLPSPTIACSLIPTIACSLIPTIACSLIPTIACSLIPTLACSLLSRCDRHSMSTSLPIHLRSNSNFTNFKLFLQISYSSCGKSALKRNCEPDLNATQQCTSFRPFPSRGKPTNGLSFCAIVLVRQHHLEFAHYAPTSDHCNRKDNIIEHKE</sequence>
<protein>
    <submittedName>
        <fullName evidence="2">Uncharacterized protein</fullName>
    </submittedName>
</protein>
<proteinExistence type="predicted"/>
<evidence type="ECO:0000256" key="1">
    <source>
        <dbReference type="SAM" id="MobiDB-lite"/>
    </source>
</evidence>
<organism evidence="2 3">
    <name type="scientific">Blattamonas nauphoetae</name>
    <dbReference type="NCBI Taxonomy" id="2049346"/>
    <lineage>
        <taxon>Eukaryota</taxon>
        <taxon>Metamonada</taxon>
        <taxon>Preaxostyla</taxon>
        <taxon>Oxymonadida</taxon>
        <taxon>Blattamonas</taxon>
    </lineage>
</organism>
<feature type="region of interest" description="Disordered" evidence="1">
    <location>
        <begin position="39"/>
        <end position="84"/>
    </location>
</feature>
<reference evidence="2 3" key="1">
    <citation type="journal article" date="2022" name="bioRxiv">
        <title>Genomics of Preaxostyla Flagellates Illuminates Evolutionary Transitions and the Path Towards Mitochondrial Loss.</title>
        <authorList>
            <person name="Novak L.V.F."/>
            <person name="Treitli S.C."/>
            <person name="Pyrih J."/>
            <person name="Halakuc P."/>
            <person name="Pipaliya S.V."/>
            <person name="Vacek V."/>
            <person name="Brzon O."/>
            <person name="Soukal P."/>
            <person name="Eme L."/>
            <person name="Dacks J.B."/>
            <person name="Karnkowska A."/>
            <person name="Elias M."/>
            <person name="Hampl V."/>
        </authorList>
    </citation>
    <scope>NUCLEOTIDE SEQUENCE [LARGE SCALE GENOMIC DNA]</scope>
    <source>
        <strain evidence="2">NAU3</strain>
        <tissue evidence="2">Gut</tissue>
    </source>
</reference>
<feature type="region of interest" description="Disordered" evidence="1">
    <location>
        <begin position="89"/>
        <end position="108"/>
    </location>
</feature>
<evidence type="ECO:0000313" key="2">
    <source>
        <dbReference type="EMBL" id="KAK2964303.1"/>
    </source>
</evidence>
<dbReference type="Proteomes" id="UP001281761">
    <property type="component" value="Unassembled WGS sequence"/>
</dbReference>
<comment type="caution">
    <text evidence="2">The sequence shown here is derived from an EMBL/GenBank/DDBJ whole genome shotgun (WGS) entry which is preliminary data.</text>
</comment>
<name>A0ABQ9YKM2_9EUKA</name>
<keyword evidence="3" id="KW-1185">Reference proteome</keyword>
<accession>A0ABQ9YKM2</accession>
<evidence type="ECO:0000313" key="3">
    <source>
        <dbReference type="Proteomes" id="UP001281761"/>
    </source>
</evidence>